<dbReference type="Pfam" id="PF00805">
    <property type="entry name" value="Pentapeptide"/>
    <property type="match status" value="1"/>
</dbReference>
<reference evidence="2 3" key="1">
    <citation type="submission" date="2020-08" db="EMBL/GenBank/DDBJ databases">
        <title>Sequencing the genomes of 1000 actinobacteria strains.</title>
        <authorList>
            <person name="Klenk H.-P."/>
        </authorList>
    </citation>
    <scope>NUCLEOTIDE SEQUENCE [LARGE SCALE GENOMIC DNA]</scope>
    <source>
        <strain evidence="2 3">DSM 43851</strain>
    </source>
</reference>
<comment type="caution">
    <text evidence="2">The sequence shown here is derived from an EMBL/GenBank/DDBJ whole genome shotgun (WGS) entry which is preliminary data.</text>
</comment>
<dbReference type="SUPFAM" id="SSF141571">
    <property type="entry name" value="Pentapeptide repeat-like"/>
    <property type="match status" value="1"/>
</dbReference>
<name>A0A7W9KNC8_9PSEU</name>
<keyword evidence="1" id="KW-1133">Transmembrane helix</keyword>
<evidence type="ECO:0000313" key="3">
    <source>
        <dbReference type="Proteomes" id="UP000585638"/>
    </source>
</evidence>
<dbReference type="PANTHER" id="PTHR14136">
    <property type="entry name" value="BTB_POZ DOMAIN-CONTAINING PROTEIN KCTD9"/>
    <property type="match status" value="1"/>
</dbReference>
<dbReference type="PANTHER" id="PTHR14136:SF17">
    <property type="entry name" value="BTB_POZ DOMAIN-CONTAINING PROTEIN KCTD9"/>
    <property type="match status" value="1"/>
</dbReference>
<dbReference type="Gene3D" id="2.160.20.80">
    <property type="entry name" value="E3 ubiquitin-protein ligase SopA"/>
    <property type="match status" value="1"/>
</dbReference>
<keyword evidence="3" id="KW-1185">Reference proteome</keyword>
<keyword evidence="1" id="KW-0812">Transmembrane</keyword>
<evidence type="ECO:0000313" key="2">
    <source>
        <dbReference type="EMBL" id="MBB5895740.1"/>
    </source>
</evidence>
<gene>
    <name evidence="2" type="ORF">BJ998_006936</name>
</gene>
<evidence type="ECO:0000256" key="1">
    <source>
        <dbReference type="SAM" id="Phobius"/>
    </source>
</evidence>
<dbReference type="InterPro" id="IPR001646">
    <property type="entry name" value="5peptide_repeat"/>
</dbReference>
<protein>
    <recommendedName>
        <fullName evidence="4">Pentapeptide repeat protein</fullName>
    </recommendedName>
</protein>
<keyword evidence="1" id="KW-0472">Membrane</keyword>
<accession>A0A7W9KNC8</accession>
<feature type="transmembrane region" description="Helical" evidence="1">
    <location>
        <begin position="7"/>
        <end position="27"/>
    </location>
</feature>
<evidence type="ECO:0008006" key="4">
    <source>
        <dbReference type="Google" id="ProtNLM"/>
    </source>
</evidence>
<dbReference type="AlphaFoldDB" id="A0A7W9KNC8"/>
<dbReference type="EMBL" id="JACHIR010000001">
    <property type="protein sequence ID" value="MBB5895740.1"/>
    <property type="molecule type" value="Genomic_DNA"/>
</dbReference>
<dbReference type="InterPro" id="IPR051082">
    <property type="entry name" value="Pentapeptide-BTB/POZ_domain"/>
</dbReference>
<dbReference type="Proteomes" id="UP000585638">
    <property type="component" value="Unassembled WGS sequence"/>
</dbReference>
<sequence length="202" mass="21308">MKLPVRWPVVIVVGVVLATVGLVGGYWDRVDHSAANARHAAAVAELRADDVEVRVHGVNELEQVTKQSPGDQPVITTELSAFIRSAAGARNCRDHQVGRDVQAALSVLTRRRPTSDQDAVIDLHGTCLRKAEMAAINLVHANLAGADLGGANLRWAVLDGADLSGANLGGADLSYAHAVDANLTRVNLDGANVVGINTNYSR</sequence>
<organism evidence="2 3">
    <name type="scientific">Kutzneria kofuensis</name>
    <dbReference type="NCBI Taxonomy" id="103725"/>
    <lineage>
        <taxon>Bacteria</taxon>
        <taxon>Bacillati</taxon>
        <taxon>Actinomycetota</taxon>
        <taxon>Actinomycetes</taxon>
        <taxon>Pseudonocardiales</taxon>
        <taxon>Pseudonocardiaceae</taxon>
        <taxon>Kutzneria</taxon>
    </lineage>
</organism>
<dbReference type="RefSeq" id="WP_184867493.1">
    <property type="nucleotide sequence ID" value="NZ_BAAAWY010000098.1"/>
</dbReference>
<proteinExistence type="predicted"/>